<feature type="domain" description="CAAX prenyl protease 2/Lysostaphin resistance protein A-like" evidence="2">
    <location>
        <begin position="129"/>
        <end position="215"/>
    </location>
</feature>
<keyword evidence="3" id="KW-0645">Protease</keyword>
<feature type="transmembrane region" description="Helical" evidence="1">
    <location>
        <begin position="49"/>
        <end position="68"/>
    </location>
</feature>
<keyword evidence="1" id="KW-0812">Transmembrane</keyword>
<name>A0A3N7HYP7_9BURK</name>
<feature type="transmembrane region" description="Helical" evidence="1">
    <location>
        <begin position="88"/>
        <end position="109"/>
    </location>
</feature>
<dbReference type="GO" id="GO:0008237">
    <property type="term" value="F:metallopeptidase activity"/>
    <property type="evidence" value="ECO:0007669"/>
    <property type="project" value="UniProtKB-KW"/>
</dbReference>
<feature type="transmembrane region" description="Helical" evidence="1">
    <location>
        <begin position="180"/>
        <end position="197"/>
    </location>
</feature>
<dbReference type="GO" id="GO:0006508">
    <property type="term" value="P:proteolysis"/>
    <property type="evidence" value="ECO:0007669"/>
    <property type="project" value="UniProtKB-KW"/>
</dbReference>
<keyword evidence="4" id="KW-1185">Reference proteome</keyword>
<dbReference type="GO" id="GO:0080120">
    <property type="term" value="P:CAAX-box protein maturation"/>
    <property type="evidence" value="ECO:0007669"/>
    <property type="project" value="UniProtKB-ARBA"/>
</dbReference>
<sequence length="218" mass="23312">MSAPEPTTRAPAPLDALAVTILCFGWFILGSIAAVGANYPTGQGFTDSGLASTIVTELVLGGLALVFLRMRGHSVLALLPRPNVAGGMVGVVLYAVGIATWWVTLAMFDTRNMASQPIAEIMANTRVSFTMVLALSLVNGIYEETFLCFLVDAFRGHGASVAIGVSTLVRLLYHVYQGPMGSVSIVLYGVIMAGFYWRTRWLWPVAFAHVLADLVALT</sequence>
<evidence type="ECO:0000313" key="3">
    <source>
        <dbReference type="EMBL" id="RQP26241.1"/>
    </source>
</evidence>
<keyword evidence="1" id="KW-1133">Transmembrane helix</keyword>
<feature type="transmembrane region" description="Helical" evidence="1">
    <location>
        <begin position="16"/>
        <end position="37"/>
    </location>
</feature>
<keyword evidence="3" id="KW-0378">Hydrolase</keyword>
<evidence type="ECO:0000259" key="2">
    <source>
        <dbReference type="Pfam" id="PF02517"/>
    </source>
</evidence>
<organism evidence="3 4">
    <name type="scientific">Piscinibacter terrae</name>
    <dbReference type="NCBI Taxonomy" id="2496871"/>
    <lineage>
        <taxon>Bacteria</taxon>
        <taxon>Pseudomonadati</taxon>
        <taxon>Pseudomonadota</taxon>
        <taxon>Betaproteobacteria</taxon>
        <taxon>Burkholderiales</taxon>
        <taxon>Sphaerotilaceae</taxon>
        <taxon>Piscinibacter</taxon>
    </lineage>
</organism>
<dbReference type="GO" id="GO:0004175">
    <property type="term" value="F:endopeptidase activity"/>
    <property type="evidence" value="ECO:0007669"/>
    <property type="project" value="UniProtKB-ARBA"/>
</dbReference>
<dbReference type="EMBL" id="QUSW01000001">
    <property type="protein sequence ID" value="RQP26241.1"/>
    <property type="molecule type" value="Genomic_DNA"/>
</dbReference>
<protein>
    <submittedName>
        <fullName evidence="3">CPBP family intramembrane metalloprotease</fullName>
    </submittedName>
</protein>
<evidence type="ECO:0000256" key="1">
    <source>
        <dbReference type="SAM" id="Phobius"/>
    </source>
</evidence>
<comment type="caution">
    <text evidence="3">The sequence shown here is derived from an EMBL/GenBank/DDBJ whole genome shotgun (WGS) entry which is preliminary data.</text>
</comment>
<feature type="transmembrane region" description="Helical" evidence="1">
    <location>
        <begin position="121"/>
        <end position="142"/>
    </location>
</feature>
<keyword evidence="1" id="KW-0472">Membrane</keyword>
<proteinExistence type="predicted"/>
<evidence type="ECO:0000313" key="4">
    <source>
        <dbReference type="Proteomes" id="UP000267464"/>
    </source>
</evidence>
<dbReference type="AlphaFoldDB" id="A0A3N7HYP7"/>
<dbReference type="OrthoDB" id="4453618at2"/>
<reference evidence="3 4" key="1">
    <citation type="submission" date="2018-08" db="EMBL/GenBank/DDBJ databases">
        <authorList>
            <person name="Khan S.A."/>
            <person name="Jeon C.O."/>
            <person name="Chun B.H."/>
            <person name="Jeong S.E."/>
        </authorList>
    </citation>
    <scope>NUCLEOTIDE SEQUENCE [LARGE SCALE GENOMIC DNA]</scope>
    <source>
        <strain evidence="3 4">S-16</strain>
    </source>
</reference>
<accession>A0A3N7HYP7</accession>
<dbReference type="Proteomes" id="UP000267464">
    <property type="component" value="Unassembled WGS sequence"/>
</dbReference>
<dbReference type="InterPro" id="IPR003675">
    <property type="entry name" value="Rce1/LyrA-like_dom"/>
</dbReference>
<gene>
    <name evidence="3" type="ORF">DZC73_04190</name>
</gene>
<keyword evidence="3" id="KW-0482">Metalloprotease</keyword>
<dbReference type="Pfam" id="PF02517">
    <property type="entry name" value="Rce1-like"/>
    <property type="match status" value="1"/>
</dbReference>
<reference evidence="3 4" key="2">
    <citation type="submission" date="2018-12" db="EMBL/GenBank/DDBJ databases">
        <title>Rhizobacter gummiphilus sp. nov., a rubber-degrading bacterium isolated from the soil of a botanical garden in Japan.</title>
        <authorList>
            <person name="Shunsuke S.S."/>
        </authorList>
    </citation>
    <scope>NUCLEOTIDE SEQUENCE [LARGE SCALE GENOMIC DNA]</scope>
    <source>
        <strain evidence="3 4">S-16</strain>
    </source>
</reference>
<dbReference type="RefSeq" id="WP_124538914.1">
    <property type="nucleotide sequence ID" value="NZ_QUSW01000001.1"/>
</dbReference>